<gene>
    <name evidence="2" type="ORF">F1003_06935</name>
</gene>
<dbReference type="EMBL" id="WJYA01000004">
    <property type="protein sequence ID" value="MTE26666.1"/>
    <property type="molecule type" value="Genomic_DNA"/>
</dbReference>
<comment type="caution">
    <text evidence="2">The sequence shown here is derived from an EMBL/GenBank/DDBJ whole genome shotgun (WGS) entry which is preliminary data.</text>
</comment>
<name>A0A7K1GBI5_9FLAO</name>
<evidence type="ECO:0000313" key="2">
    <source>
        <dbReference type="EMBL" id="MTE26666.1"/>
    </source>
</evidence>
<protein>
    <recommendedName>
        <fullName evidence="4">Lipocalin-like domain-containing protein</fullName>
    </recommendedName>
</protein>
<keyword evidence="1" id="KW-0732">Signal</keyword>
<dbReference type="AlphaFoldDB" id="A0A7K1GBI5"/>
<evidence type="ECO:0008006" key="4">
    <source>
        <dbReference type="Google" id="ProtNLM"/>
    </source>
</evidence>
<feature type="chain" id="PRO_5029441955" description="Lipocalin-like domain-containing protein" evidence="1">
    <location>
        <begin position="24"/>
        <end position="145"/>
    </location>
</feature>
<dbReference type="Proteomes" id="UP000447545">
    <property type="component" value="Unassembled WGS sequence"/>
</dbReference>
<feature type="signal peptide" evidence="1">
    <location>
        <begin position="1"/>
        <end position="23"/>
    </location>
</feature>
<accession>A0A7K1GBI5</accession>
<sequence>MKFSKFGIVLLFTMLLLNMQCNEDDVRSSTSCDEVATVDNDLYQNTQTAFYSFGNVEISEDCLSITISASGCSGDSWELELIGSEDVMESFPVQRNIKAVLTNNEACLAVFSREWTFDLTPLQVDGESQVTLNLQDFSEPILYSY</sequence>
<proteinExistence type="predicted"/>
<dbReference type="RefSeq" id="WP_155088477.1">
    <property type="nucleotide sequence ID" value="NZ_WJYA01000004.1"/>
</dbReference>
<evidence type="ECO:0000256" key="1">
    <source>
        <dbReference type="SAM" id="SignalP"/>
    </source>
</evidence>
<reference evidence="2 3" key="1">
    <citation type="submission" date="2019-11" db="EMBL/GenBank/DDBJ databases">
        <title>Winogradskyella ouciana sp. nov., isolated from the hadal seawater of the Mariana Trench.</title>
        <authorList>
            <person name="Liu R."/>
        </authorList>
    </citation>
    <scope>NUCLEOTIDE SEQUENCE [LARGE SCALE GENOMIC DNA]</scope>
    <source>
        <strain evidence="2 3">ZXX205</strain>
    </source>
</reference>
<organism evidence="2 3">
    <name type="scientific">Winogradskyella ouciana</name>
    <dbReference type="NCBI Taxonomy" id="2608631"/>
    <lineage>
        <taxon>Bacteria</taxon>
        <taxon>Pseudomonadati</taxon>
        <taxon>Bacteroidota</taxon>
        <taxon>Flavobacteriia</taxon>
        <taxon>Flavobacteriales</taxon>
        <taxon>Flavobacteriaceae</taxon>
        <taxon>Winogradskyella</taxon>
    </lineage>
</organism>
<keyword evidence="3" id="KW-1185">Reference proteome</keyword>
<evidence type="ECO:0000313" key="3">
    <source>
        <dbReference type="Proteomes" id="UP000447545"/>
    </source>
</evidence>